<dbReference type="AlphaFoldDB" id="A0A1J5QNG6"/>
<evidence type="ECO:0000256" key="4">
    <source>
        <dbReference type="ARBA" id="ARBA00023125"/>
    </source>
</evidence>
<dbReference type="PANTHER" id="PTHR48111:SF67">
    <property type="entry name" value="TRANSCRIPTIONAL REGULATORY PROTEIN TCTD"/>
    <property type="match status" value="1"/>
</dbReference>
<keyword evidence="3" id="KW-0805">Transcription regulation</keyword>
<dbReference type="EMBL" id="MLJW01000918">
    <property type="protein sequence ID" value="OIQ81492.1"/>
    <property type="molecule type" value="Genomic_DNA"/>
</dbReference>
<gene>
    <name evidence="8" type="primary">tctD_10</name>
    <name evidence="8" type="ORF">GALL_367370</name>
</gene>
<dbReference type="Gene3D" id="3.40.50.2300">
    <property type="match status" value="1"/>
</dbReference>
<dbReference type="InterPro" id="IPR001789">
    <property type="entry name" value="Sig_transdc_resp-reg_receiver"/>
</dbReference>
<evidence type="ECO:0000259" key="6">
    <source>
        <dbReference type="PROSITE" id="PS50110"/>
    </source>
</evidence>
<dbReference type="Gene3D" id="1.10.10.10">
    <property type="entry name" value="Winged helix-like DNA-binding domain superfamily/Winged helix DNA-binding domain"/>
    <property type="match status" value="1"/>
</dbReference>
<dbReference type="Pfam" id="PF00072">
    <property type="entry name" value="Response_reg"/>
    <property type="match status" value="1"/>
</dbReference>
<comment type="caution">
    <text evidence="8">The sequence shown here is derived from an EMBL/GenBank/DDBJ whole genome shotgun (WGS) entry which is preliminary data.</text>
</comment>
<dbReference type="InterPro" id="IPR036388">
    <property type="entry name" value="WH-like_DNA-bd_sf"/>
</dbReference>
<dbReference type="SMART" id="SM00862">
    <property type="entry name" value="Trans_reg_C"/>
    <property type="match status" value="1"/>
</dbReference>
<name>A0A1J5QNG6_9ZZZZ</name>
<dbReference type="Pfam" id="PF00486">
    <property type="entry name" value="Trans_reg_C"/>
    <property type="match status" value="1"/>
</dbReference>
<dbReference type="Gene3D" id="6.10.250.690">
    <property type="match status" value="1"/>
</dbReference>
<keyword evidence="1" id="KW-0597">Phosphoprotein</keyword>
<dbReference type="SMART" id="SM00448">
    <property type="entry name" value="REC"/>
    <property type="match status" value="1"/>
</dbReference>
<dbReference type="InterPro" id="IPR001867">
    <property type="entry name" value="OmpR/PhoB-type_DNA-bd"/>
</dbReference>
<keyword evidence="2" id="KW-0902">Two-component regulatory system</keyword>
<feature type="domain" description="OmpR/PhoB-type" evidence="7">
    <location>
        <begin position="124"/>
        <end position="220"/>
    </location>
</feature>
<reference evidence="8" key="1">
    <citation type="submission" date="2016-10" db="EMBL/GenBank/DDBJ databases">
        <title>Sequence of Gallionella enrichment culture.</title>
        <authorList>
            <person name="Poehlein A."/>
            <person name="Muehling M."/>
            <person name="Daniel R."/>
        </authorList>
    </citation>
    <scope>NUCLEOTIDE SEQUENCE</scope>
</reference>
<sequence length="224" mass="24751">MRILLVEDDEMLGEAIARSLTQAGYAADWVQRADAALHALAVENFDLLVLDIGLPDQNGYEIVRHLRRRGQMLPVLILTARDAVEDRVLGLDLGADDYVVKPIAMAELHARIRALIRRRAGVASSCFRIGRLELDTAGKRASLDGHPLDLSGREWGVLEYLSSHDKRIVSKEQLIQAIAGWGQELSGNAIEAYVHRVRAKIEHSGVVIRTVRGLGYMLEESGDA</sequence>
<evidence type="ECO:0000256" key="5">
    <source>
        <dbReference type="ARBA" id="ARBA00023163"/>
    </source>
</evidence>
<proteinExistence type="predicted"/>
<dbReference type="PROSITE" id="PS50110">
    <property type="entry name" value="RESPONSE_REGULATORY"/>
    <property type="match status" value="1"/>
</dbReference>
<dbReference type="CDD" id="cd17624">
    <property type="entry name" value="REC_OmpR_PmrA-like"/>
    <property type="match status" value="1"/>
</dbReference>
<dbReference type="GO" id="GO:0000976">
    <property type="term" value="F:transcription cis-regulatory region binding"/>
    <property type="evidence" value="ECO:0007669"/>
    <property type="project" value="TreeGrafter"/>
</dbReference>
<dbReference type="PROSITE" id="PS51755">
    <property type="entry name" value="OMPR_PHOB"/>
    <property type="match status" value="1"/>
</dbReference>
<evidence type="ECO:0000256" key="2">
    <source>
        <dbReference type="ARBA" id="ARBA00023012"/>
    </source>
</evidence>
<dbReference type="GO" id="GO:0005829">
    <property type="term" value="C:cytosol"/>
    <property type="evidence" value="ECO:0007669"/>
    <property type="project" value="TreeGrafter"/>
</dbReference>
<evidence type="ECO:0000313" key="8">
    <source>
        <dbReference type="EMBL" id="OIQ81492.1"/>
    </source>
</evidence>
<dbReference type="FunFam" id="3.40.50.2300:FF:000002">
    <property type="entry name" value="DNA-binding response regulator PhoP"/>
    <property type="match status" value="1"/>
</dbReference>
<dbReference type="GO" id="GO:0032993">
    <property type="term" value="C:protein-DNA complex"/>
    <property type="evidence" value="ECO:0007669"/>
    <property type="project" value="TreeGrafter"/>
</dbReference>
<evidence type="ECO:0000256" key="1">
    <source>
        <dbReference type="ARBA" id="ARBA00022553"/>
    </source>
</evidence>
<dbReference type="InterPro" id="IPR011006">
    <property type="entry name" value="CheY-like_superfamily"/>
</dbReference>
<feature type="domain" description="Response regulatory" evidence="6">
    <location>
        <begin position="2"/>
        <end position="116"/>
    </location>
</feature>
<protein>
    <submittedName>
        <fullName evidence="8">Transcriptional regulatory protein tctD</fullName>
    </submittedName>
</protein>
<evidence type="ECO:0000256" key="3">
    <source>
        <dbReference type="ARBA" id="ARBA00023015"/>
    </source>
</evidence>
<dbReference type="GO" id="GO:0000156">
    <property type="term" value="F:phosphorelay response regulator activity"/>
    <property type="evidence" value="ECO:0007669"/>
    <property type="project" value="TreeGrafter"/>
</dbReference>
<organism evidence="8">
    <name type="scientific">mine drainage metagenome</name>
    <dbReference type="NCBI Taxonomy" id="410659"/>
    <lineage>
        <taxon>unclassified sequences</taxon>
        <taxon>metagenomes</taxon>
        <taxon>ecological metagenomes</taxon>
    </lineage>
</organism>
<accession>A0A1J5QNG6</accession>
<dbReference type="GO" id="GO:0006355">
    <property type="term" value="P:regulation of DNA-templated transcription"/>
    <property type="evidence" value="ECO:0007669"/>
    <property type="project" value="InterPro"/>
</dbReference>
<dbReference type="PANTHER" id="PTHR48111">
    <property type="entry name" value="REGULATOR OF RPOS"/>
    <property type="match status" value="1"/>
</dbReference>
<dbReference type="SUPFAM" id="SSF52172">
    <property type="entry name" value="CheY-like"/>
    <property type="match status" value="1"/>
</dbReference>
<dbReference type="InterPro" id="IPR039420">
    <property type="entry name" value="WalR-like"/>
</dbReference>
<keyword evidence="5" id="KW-0804">Transcription</keyword>
<keyword evidence="4" id="KW-0238">DNA-binding</keyword>
<dbReference type="CDD" id="cd00383">
    <property type="entry name" value="trans_reg_C"/>
    <property type="match status" value="1"/>
</dbReference>
<evidence type="ECO:0000259" key="7">
    <source>
        <dbReference type="PROSITE" id="PS51755"/>
    </source>
</evidence>